<dbReference type="STRING" id="706587.Desti_4041"/>
<comment type="subcellular location">
    <subcellularLocation>
        <location evidence="3">Cytoplasm</location>
    </subcellularLocation>
    <text evidence="3">The tmRNA-SmpB complex associates with stalled 70S ribosomes.</text>
</comment>
<sequence>MTQNDGIKLICKNRKAFFNFEIEDTFEAGISLLGSEVKSLRSGKANLSDSYGKIVDGELFLVDAHISPYAQANRENHEPLRDRKLLIHKRELKRLTGKVAERGFSLIPLKMYFKRGRVKVEMALARGKKTYDKRETIKKKDQRRELERLVKYRQRSS</sequence>
<protein>
    <recommendedName>
        <fullName evidence="3">SsrA-binding protein</fullName>
    </recommendedName>
    <alternativeName>
        <fullName evidence="3">Small protein B</fullName>
    </alternativeName>
</protein>
<evidence type="ECO:0000256" key="2">
    <source>
        <dbReference type="ARBA" id="ARBA00022884"/>
    </source>
</evidence>
<proteinExistence type="inferred from homology"/>
<dbReference type="NCBIfam" id="TIGR00086">
    <property type="entry name" value="smpB"/>
    <property type="match status" value="1"/>
</dbReference>
<dbReference type="EMBL" id="CP003360">
    <property type="protein sequence ID" value="AFM26680.1"/>
    <property type="molecule type" value="Genomic_DNA"/>
</dbReference>
<dbReference type="PATRIC" id="fig|706587.4.peg.4581"/>
<dbReference type="SUPFAM" id="SSF74982">
    <property type="entry name" value="Small protein B (SmpB)"/>
    <property type="match status" value="1"/>
</dbReference>
<keyword evidence="5" id="KW-1185">Reference proteome</keyword>
<dbReference type="GO" id="GO:0070930">
    <property type="term" value="P:trans-translation-dependent protein tagging"/>
    <property type="evidence" value="ECO:0007669"/>
    <property type="project" value="TreeGrafter"/>
</dbReference>
<accession>I4CAT9</accession>
<keyword evidence="1 3" id="KW-0963">Cytoplasm</keyword>
<dbReference type="CDD" id="cd09294">
    <property type="entry name" value="SmpB"/>
    <property type="match status" value="1"/>
</dbReference>
<dbReference type="PANTHER" id="PTHR30308:SF2">
    <property type="entry name" value="SSRA-BINDING PROTEIN"/>
    <property type="match status" value="1"/>
</dbReference>
<dbReference type="InterPro" id="IPR023620">
    <property type="entry name" value="SmpB"/>
</dbReference>
<dbReference type="eggNOG" id="COG0691">
    <property type="taxonomic scope" value="Bacteria"/>
</dbReference>
<dbReference type="RefSeq" id="WP_014811806.1">
    <property type="nucleotide sequence ID" value="NC_018025.1"/>
</dbReference>
<dbReference type="InterPro" id="IPR000037">
    <property type="entry name" value="SsrA-bd_prot"/>
</dbReference>
<comment type="similarity">
    <text evidence="3">Belongs to the SmpB family.</text>
</comment>
<comment type="function">
    <text evidence="3">Required for rescue of stalled ribosomes mediated by trans-translation. Binds to transfer-messenger RNA (tmRNA), required for stable association of tmRNA with ribosomes. tmRNA and SmpB together mimic tRNA shape, replacing the anticodon stem-loop with SmpB. tmRNA is encoded by the ssrA gene; the 2 termini fold to resemble tRNA(Ala) and it encodes a 'tag peptide', a short internal open reading frame. During trans-translation Ala-aminoacylated tmRNA acts like a tRNA, entering the A-site of stalled ribosomes, displacing the stalled mRNA. The ribosome then switches to translate the ORF on the tmRNA; the nascent peptide is terminated with the 'tag peptide' encoded by the tmRNA and targeted for degradation. The ribosome is freed to recommence translation, which seems to be the essential function of trans-translation.</text>
</comment>
<dbReference type="PROSITE" id="PS01317">
    <property type="entry name" value="SSRP"/>
    <property type="match status" value="1"/>
</dbReference>
<dbReference type="OrthoDB" id="9805462at2"/>
<dbReference type="Pfam" id="PF01668">
    <property type="entry name" value="SmpB"/>
    <property type="match status" value="1"/>
</dbReference>
<evidence type="ECO:0000256" key="3">
    <source>
        <dbReference type="HAMAP-Rule" id="MF_00023"/>
    </source>
</evidence>
<evidence type="ECO:0000313" key="5">
    <source>
        <dbReference type="Proteomes" id="UP000006055"/>
    </source>
</evidence>
<dbReference type="KEGG" id="dti:Desti_4041"/>
<dbReference type="HOGENOM" id="CLU_108953_0_0_7"/>
<dbReference type="GO" id="GO:0003723">
    <property type="term" value="F:RNA binding"/>
    <property type="evidence" value="ECO:0007669"/>
    <property type="project" value="UniProtKB-UniRule"/>
</dbReference>
<name>I4CAT9_DESTA</name>
<dbReference type="Proteomes" id="UP000006055">
    <property type="component" value="Chromosome"/>
</dbReference>
<dbReference type="NCBIfam" id="NF003843">
    <property type="entry name" value="PRK05422.1"/>
    <property type="match status" value="1"/>
</dbReference>
<dbReference type="GO" id="GO:0005829">
    <property type="term" value="C:cytosol"/>
    <property type="evidence" value="ECO:0007669"/>
    <property type="project" value="TreeGrafter"/>
</dbReference>
<dbReference type="Gene3D" id="2.40.280.10">
    <property type="match status" value="1"/>
</dbReference>
<evidence type="ECO:0000313" key="4">
    <source>
        <dbReference type="EMBL" id="AFM26680.1"/>
    </source>
</evidence>
<organism evidence="4 5">
    <name type="scientific">Desulfomonile tiedjei (strain ATCC 49306 / DSM 6799 / DCB-1)</name>
    <dbReference type="NCBI Taxonomy" id="706587"/>
    <lineage>
        <taxon>Bacteria</taxon>
        <taxon>Pseudomonadati</taxon>
        <taxon>Thermodesulfobacteriota</taxon>
        <taxon>Desulfomonilia</taxon>
        <taxon>Desulfomonilales</taxon>
        <taxon>Desulfomonilaceae</taxon>
        <taxon>Desulfomonile</taxon>
    </lineage>
</organism>
<dbReference type="PANTHER" id="PTHR30308">
    <property type="entry name" value="TMRNA-BINDING COMPONENT OF TRANS-TRANSLATION TAGGING COMPLEX"/>
    <property type="match status" value="1"/>
</dbReference>
<evidence type="ECO:0000256" key="1">
    <source>
        <dbReference type="ARBA" id="ARBA00022490"/>
    </source>
</evidence>
<keyword evidence="2 3" id="KW-0694">RNA-binding</keyword>
<dbReference type="AlphaFoldDB" id="I4CAT9"/>
<reference evidence="5" key="1">
    <citation type="submission" date="2012-06" db="EMBL/GenBank/DDBJ databases">
        <title>Complete sequence of chromosome of Desulfomonile tiedjei DSM 6799.</title>
        <authorList>
            <person name="Lucas S."/>
            <person name="Copeland A."/>
            <person name="Lapidus A."/>
            <person name="Glavina del Rio T."/>
            <person name="Dalin E."/>
            <person name="Tice H."/>
            <person name="Bruce D."/>
            <person name="Goodwin L."/>
            <person name="Pitluck S."/>
            <person name="Peters L."/>
            <person name="Ovchinnikova G."/>
            <person name="Zeytun A."/>
            <person name="Lu M."/>
            <person name="Kyrpides N."/>
            <person name="Mavromatis K."/>
            <person name="Ivanova N."/>
            <person name="Brettin T."/>
            <person name="Detter J.C."/>
            <person name="Han C."/>
            <person name="Larimer F."/>
            <person name="Land M."/>
            <person name="Hauser L."/>
            <person name="Markowitz V."/>
            <person name="Cheng J.-F."/>
            <person name="Hugenholtz P."/>
            <person name="Woyke T."/>
            <person name="Wu D."/>
            <person name="Spring S."/>
            <person name="Schroeder M."/>
            <person name="Brambilla E."/>
            <person name="Klenk H.-P."/>
            <person name="Eisen J.A."/>
        </authorList>
    </citation>
    <scope>NUCLEOTIDE SEQUENCE [LARGE SCALE GENOMIC DNA]</scope>
    <source>
        <strain evidence="5">ATCC 49306 / DSM 6799 / DCB-1</strain>
    </source>
</reference>
<dbReference type="GO" id="GO:0070929">
    <property type="term" value="P:trans-translation"/>
    <property type="evidence" value="ECO:0007669"/>
    <property type="project" value="UniProtKB-UniRule"/>
</dbReference>
<dbReference type="InterPro" id="IPR020081">
    <property type="entry name" value="SsrA-bd_prot_CS"/>
</dbReference>
<dbReference type="HAMAP" id="MF_00023">
    <property type="entry name" value="SmpB"/>
    <property type="match status" value="1"/>
</dbReference>
<gene>
    <name evidence="3" type="primary">smpB</name>
    <name evidence="4" type="ordered locus">Desti_4041</name>
</gene>